<proteinExistence type="predicted"/>
<evidence type="ECO:0000256" key="3">
    <source>
        <dbReference type="ARBA" id="ARBA00022729"/>
    </source>
</evidence>
<name>A0A250JJ83_9BACT</name>
<keyword evidence="7" id="KW-0449">Lipoprotein</keyword>
<dbReference type="InterPro" id="IPR011050">
    <property type="entry name" value="Pectin_lyase_fold/virulence"/>
</dbReference>
<dbReference type="Pfam" id="PF13229">
    <property type="entry name" value="Beta_helix"/>
    <property type="match status" value="1"/>
</dbReference>
<feature type="region of interest" description="Disordered" evidence="4">
    <location>
        <begin position="24"/>
        <end position="93"/>
    </location>
</feature>
<comment type="subcellular location">
    <subcellularLocation>
        <location evidence="1">Secreted</location>
    </subcellularLocation>
</comment>
<reference evidence="7 8" key="1">
    <citation type="submission" date="2017-06" db="EMBL/GenBank/DDBJ databases">
        <title>Sequencing and comparative analysis of myxobacterial genomes.</title>
        <authorList>
            <person name="Rupp O."/>
            <person name="Goesmann A."/>
            <person name="Sogaard-Andersen L."/>
        </authorList>
    </citation>
    <scope>NUCLEOTIDE SEQUENCE [LARGE SCALE GENOMIC DNA]</scope>
    <source>
        <strain evidence="7 8">DSM 52655</strain>
    </source>
</reference>
<evidence type="ECO:0000256" key="2">
    <source>
        <dbReference type="ARBA" id="ARBA00022525"/>
    </source>
</evidence>
<dbReference type="KEGG" id="cfus:CYFUS_009436"/>
<dbReference type="InterPro" id="IPR011459">
    <property type="entry name" value="DUF1565"/>
</dbReference>
<dbReference type="Gene3D" id="2.160.20.10">
    <property type="entry name" value="Single-stranded right-handed beta-helix, Pectin lyase-like"/>
    <property type="match status" value="2"/>
</dbReference>
<dbReference type="SMART" id="SM00710">
    <property type="entry name" value="PbH1"/>
    <property type="match status" value="9"/>
</dbReference>
<dbReference type="InterPro" id="IPR039448">
    <property type="entry name" value="Beta_helix"/>
</dbReference>
<evidence type="ECO:0000256" key="1">
    <source>
        <dbReference type="ARBA" id="ARBA00004613"/>
    </source>
</evidence>
<dbReference type="Proteomes" id="UP000217257">
    <property type="component" value="Chromosome"/>
</dbReference>
<dbReference type="GO" id="GO:0005576">
    <property type="term" value="C:extracellular region"/>
    <property type="evidence" value="ECO:0007669"/>
    <property type="project" value="UniProtKB-SubCell"/>
</dbReference>
<evidence type="ECO:0000256" key="4">
    <source>
        <dbReference type="SAM" id="MobiDB-lite"/>
    </source>
</evidence>
<dbReference type="AlphaFoldDB" id="A0A250JJ83"/>
<protein>
    <submittedName>
        <fullName evidence="7">Lipoprotein</fullName>
    </submittedName>
</protein>
<dbReference type="PROSITE" id="PS51257">
    <property type="entry name" value="PROKAR_LIPOPROTEIN"/>
    <property type="match status" value="1"/>
</dbReference>
<evidence type="ECO:0000313" key="7">
    <source>
        <dbReference type="EMBL" id="ATB43955.1"/>
    </source>
</evidence>
<dbReference type="SUPFAM" id="SSF51126">
    <property type="entry name" value="Pectin lyase-like"/>
    <property type="match status" value="1"/>
</dbReference>
<evidence type="ECO:0000313" key="8">
    <source>
        <dbReference type="Proteomes" id="UP000217257"/>
    </source>
</evidence>
<feature type="domain" description="DUF1565" evidence="5">
    <location>
        <begin position="98"/>
        <end position="136"/>
    </location>
</feature>
<evidence type="ECO:0000259" key="5">
    <source>
        <dbReference type="Pfam" id="PF07602"/>
    </source>
</evidence>
<dbReference type="EMBL" id="CP022098">
    <property type="protein sequence ID" value="ATB43955.1"/>
    <property type="molecule type" value="Genomic_DNA"/>
</dbReference>
<sequence length="545" mass="57119">MRVRWLQSVVSSVVLVGVVACGSREPAPVTEPSAPELPSSTTSSPSPSGDVSAPAPTAPATPGAPASPSAPPAPTTDSASSPPPSPPEFSRILWVSPSGKDSAAGTESAPLRTVEKAQSLLQPGEAIFLKSGTYTERLLLDARDGSSGRYLTVKAAPGAKPVFKGGTGSRTPMLEVSRAYWRVEGITFDAAGDKAFAAYWRGEGAHHGILRGCTLKNGTDGAGVFVAGKARDVLIEGNTISNFQRSGADSHGVCVQTNSKNVTVRANDIHHNSGDGVQCLSSEGGSTEEGTPFDNLLVEDNDLHENRENGADIKTCTRVTLRGNRIWGHRRSSTSGGEGVVVHMSARDVTIEDNEVRDNGRGIQIGGVRQGAPPTHIVLRRNRVFDGVNSDGSEGSGIRIDTASDVKVLHNTVWNMPTYGLVVGKGESGASEDVEVRNNILGACAALAVRVGTEWNGLSFDGNLYSPLGDAPTFRKDSRDQDLATWQESTGWDAHSVEKAPGFVDAEAGDFWLASSSPARDAGLAVGEDWCGRAPDMGARESDCP</sequence>
<dbReference type="InterPro" id="IPR006626">
    <property type="entry name" value="PbH1"/>
</dbReference>
<evidence type="ECO:0000259" key="6">
    <source>
        <dbReference type="Pfam" id="PF13229"/>
    </source>
</evidence>
<dbReference type="RefSeq" id="WP_095991297.1">
    <property type="nucleotide sequence ID" value="NZ_CP022098.1"/>
</dbReference>
<organism evidence="7 8">
    <name type="scientific">Cystobacter fuscus</name>
    <dbReference type="NCBI Taxonomy" id="43"/>
    <lineage>
        <taxon>Bacteria</taxon>
        <taxon>Pseudomonadati</taxon>
        <taxon>Myxococcota</taxon>
        <taxon>Myxococcia</taxon>
        <taxon>Myxococcales</taxon>
        <taxon>Cystobacterineae</taxon>
        <taxon>Archangiaceae</taxon>
        <taxon>Cystobacter</taxon>
    </lineage>
</organism>
<keyword evidence="2" id="KW-0964">Secreted</keyword>
<gene>
    <name evidence="7" type="ORF">CYFUS_009436</name>
</gene>
<accession>A0A250JJ83</accession>
<keyword evidence="3" id="KW-0732">Signal</keyword>
<dbReference type="InterPro" id="IPR012334">
    <property type="entry name" value="Pectin_lyas_fold"/>
</dbReference>
<feature type="domain" description="Right handed beta helix" evidence="6">
    <location>
        <begin position="294"/>
        <end position="439"/>
    </location>
</feature>
<dbReference type="PANTHER" id="PTHR40088">
    <property type="entry name" value="PECTATE LYASE (EUROFUNG)"/>
    <property type="match status" value="1"/>
</dbReference>
<dbReference type="InterPro" id="IPR052052">
    <property type="entry name" value="Polysaccharide_Lyase_9"/>
</dbReference>
<dbReference type="Pfam" id="PF07602">
    <property type="entry name" value="DUF1565"/>
    <property type="match status" value="1"/>
</dbReference>
<dbReference type="PANTHER" id="PTHR40088:SF2">
    <property type="entry name" value="SECRETED SUGAR HYDROLASE"/>
    <property type="match status" value="1"/>
</dbReference>
<dbReference type="GO" id="GO:0016837">
    <property type="term" value="F:carbon-oxygen lyase activity, acting on polysaccharides"/>
    <property type="evidence" value="ECO:0007669"/>
    <property type="project" value="TreeGrafter"/>
</dbReference>
<feature type="compositionally biased region" description="Low complexity" evidence="4">
    <location>
        <begin position="30"/>
        <end position="67"/>
    </location>
</feature>